<proteinExistence type="predicted"/>
<dbReference type="AlphaFoldDB" id="A0A1B0AH65"/>
<protein>
    <submittedName>
        <fullName evidence="2">Uncharacterized protein</fullName>
    </submittedName>
</protein>
<reference evidence="3" key="1">
    <citation type="submission" date="2014-03" db="EMBL/GenBank/DDBJ databases">
        <authorList>
            <person name="Aksoy S."/>
            <person name="Warren W."/>
            <person name="Wilson R.K."/>
        </authorList>
    </citation>
    <scope>NUCLEOTIDE SEQUENCE [LARGE SCALE GENOMIC DNA]</scope>
    <source>
        <strain evidence="3">IAEA</strain>
    </source>
</reference>
<dbReference type="EnsemblMetazoa" id="GPAI045624-RA">
    <property type="protein sequence ID" value="GPAI045624-PA"/>
    <property type="gene ID" value="GPAI045624"/>
</dbReference>
<evidence type="ECO:0000313" key="2">
    <source>
        <dbReference type="EnsemblMetazoa" id="GPAI045624-PA"/>
    </source>
</evidence>
<organism evidence="2 3">
    <name type="scientific">Glossina pallidipes</name>
    <name type="common">Tsetse fly</name>
    <dbReference type="NCBI Taxonomy" id="7398"/>
    <lineage>
        <taxon>Eukaryota</taxon>
        <taxon>Metazoa</taxon>
        <taxon>Ecdysozoa</taxon>
        <taxon>Arthropoda</taxon>
        <taxon>Hexapoda</taxon>
        <taxon>Insecta</taxon>
        <taxon>Pterygota</taxon>
        <taxon>Neoptera</taxon>
        <taxon>Endopterygota</taxon>
        <taxon>Diptera</taxon>
        <taxon>Brachycera</taxon>
        <taxon>Muscomorpha</taxon>
        <taxon>Hippoboscoidea</taxon>
        <taxon>Glossinidae</taxon>
        <taxon>Glossina</taxon>
    </lineage>
</organism>
<dbReference type="VEuPathDB" id="VectorBase:GPAI045624"/>
<accession>A0A1B0AH65</accession>
<evidence type="ECO:0000313" key="3">
    <source>
        <dbReference type="Proteomes" id="UP000092445"/>
    </source>
</evidence>
<feature type="compositionally biased region" description="Low complexity" evidence="1">
    <location>
        <begin position="99"/>
        <end position="121"/>
    </location>
</feature>
<reference evidence="2" key="2">
    <citation type="submission" date="2020-05" db="UniProtKB">
        <authorList>
            <consortium name="EnsemblMetazoa"/>
        </authorList>
    </citation>
    <scope>IDENTIFICATION</scope>
    <source>
        <strain evidence="2">IAEA</strain>
    </source>
</reference>
<name>A0A1B0AH65_GLOPL</name>
<feature type="region of interest" description="Disordered" evidence="1">
    <location>
        <begin position="99"/>
        <end position="127"/>
    </location>
</feature>
<keyword evidence="3" id="KW-1185">Reference proteome</keyword>
<dbReference type="Proteomes" id="UP000092445">
    <property type="component" value="Unassembled WGS sequence"/>
</dbReference>
<evidence type="ECO:0000256" key="1">
    <source>
        <dbReference type="SAM" id="MobiDB-lite"/>
    </source>
</evidence>
<sequence length="127" mass="14503">MSKRPNEEIIHEFFLCLLQQVYIEHILHIILLISSPMKTYVCRRDRHIGLLLIENSFLMPWEVIKPTELPSCLCCWMTLRGTYNCTSRHVLLSSSLERLGSSGSSIFTSPSSKSSWVSSASKVETIN</sequence>